<gene>
    <name evidence="3" type="ORF">ACFFNY_29380</name>
</gene>
<dbReference type="RefSeq" id="WP_344908780.1">
    <property type="nucleotide sequence ID" value="NZ_BAAAYO010000006.1"/>
</dbReference>
<accession>A0ABV5W558</accession>
<feature type="domain" description="Neutral/alkaline non-lysosomal ceramidase N-terminal" evidence="2">
    <location>
        <begin position="4"/>
        <end position="227"/>
    </location>
</feature>
<feature type="region of interest" description="Disordered" evidence="1">
    <location>
        <begin position="429"/>
        <end position="449"/>
    </location>
</feature>
<evidence type="ECO:0000259" key="2">
    <source>
        <dbReference type="Pfam" id="PF04734"/>
    </source>
</evidence>
<reference evidence="3 4" key="1">
    <citation type="submission" date="2024-09" db="EMBL/GenBank/DDBJ databases">
        <authorList>
            <person name="Sun Q."/>
            <person name="Mori K."/>
        </authorList>
    </citation>
    <scope>NUCLEOTIDE SEQUENCE [LARGE SCALE GENOMIC DNA]</scope>
    <source>
        <strain evidence="3 4">JCM 12520</strain>
    </source>
</reference>
<name>A0ABV5W558_9BACL</name>
<keyword evidence="4" id="KW-1185">Reference proteome</keyword>
<dbReference type="Pfam" id="PF04734">
    <property type="entry name" value="Ceramidase_alk"/>
    <property type="match status" value="1"/>
</dbReference>
<dbReference type="EMBL" id="JBHMAG010000018">
    <property type="protein sequence ID" value="MFB9755712.1"/>
    <property type="molecule type" value="Genomic_DNA"/>
</dbReference>
<protein>
    <submittedName>
        <fullName evidence="3">Neutral/alkaline non-lysosomal ceramidase N-terminal domain-containing protein</fullName>
    </submittedName>
</protein>
<dbReference type="InterPro" id="IPR031329">
    <property type="entry name" value="NEUT/ALK_ceramidase_N"/>
</dbReference>
<evidence type="ECO:0000256" key="1">
    <source>
        <dbReference type="SAM" id="MobiDB-lite"/>
    </source>
</evidence>
<evidence type="ECO:0000313" key="3">
    <source>
        <dbReference type="EMBL" id="MFB9755712.1"/>
    </source>
</evidence>
<sequence>MELQLGTAKADITPLAAVPLAGFAVRQNKPYEGIRSRLYARVLYLRQQAEGSAMRQAVIVSADLLWWGSDRMPRIRQTLAERFGLAPEAIILNGTHNHSGPQTSFGFHRLLGQADVGYVDDLERKLVQAIAAAAANIEPVTIEKGEGLSGIGVQRRKYVDGRVIGGPNPEGPVDPEVVVLRFRTEKGAVKAVAVHYACHPVTTNENVVSAEFSGKAMESLERRLGGDAVCLFLQGACGDINIFKESAPAELVADRDIVDYFGLLLADTVGDVLEGPMRVLKPVPLEGRTVALPLRLKPLETRAELEALAAAGESPYDEWAEAMLRNPDGRPDRLLLELTRLDVAEGLSLLAMNAEVVVEYGLYVKAVSAGNVLPLPYSNGMIGYVPTQKQIAHGGYEPVLSTYYFHMPGRFDESVEDAMRAGLADMAGTGTSGRHERLTEGEAGGTFKA</sequence>
<evidence type="ECO:0000313" key="4">
    <source>
        <dbReference type="Proteomes" id="UP001589619"/>
    </source>
</evidence>
<proteinExistence type="predicted"/>
<comment type="caution">
    <text evidence="3">The sequence shown here is derived from an EMBL/GenBank/DDBJ whole genome shotgun (WGS) entry which is preliminary data.</text>
</comment>
<organism evidence="3 4">
    <name type="scientific">Paenibacillus hodogayensis</name>
    <dbReference type="NCBI Taxonomy" id="279208"/>
    <lineage>
        <taxon>Bacteria</taxon>
        <taxon>Bacillati</taxon>
        <taxon>Bacillota</taxon>
        <taxon>Bacilli</taxon>
        <taxon>Bacillales</taxon>
        <taxon>Paenibacillaceae</taxon>
        <taxon>Paenibacillus</taxon>
    </lineage>
</organism>
<dbReference type="Proteomes" id="UP001589619">
    <property type="component" value="Unassembled WGS sequence"/>
</dbReference>